<accession>A0ABW4QF91</accession>
<evidence type="ECO:0000256" key="5">
    <source>
        <dbReference type="SAM" id="SignalP"/>
    </source>
</evidence>
<evidence type="ECO:0000256" key="1">
    <source>
        <dbReference type="ARBA" id="ARBA00001913"/>
    </source>
</evidence>
<dbReference type="InterPro" id="IPR054174">
    <property type="entry name" value="Alpha-amylase-like_C"/>
</dbReference>
<evidence type="ECO:0000313" key="7">
    <source>
        <dbReference type="EMBL" id="MFD1862239.1"/>
    </source>
</evidence>
<proteinExistence type="predicted"/>
<keyword evidence="8" id="KW-1185">Reference proteome</keyword>
<protein>
    <submittedName>
        <fullName evidence="7">Alpha-amylase family glycosyl hydrolase</fullName>
    </submittedName>
</protein>
<dbReference type="SMART" id="SM00642">
    <property type="entry name" value="Aamy"/>
    <property type="match status" value="1"/>
</dbReference>
<dbReference type="Gene3D" id="2.60.40.1180">
    <property type="entry name" value="Golgi alpha-mannosidase II"/>
    <property type="match status" value="1"/>
</dbReference>
<reference evidence="8" key="1">
    <citation type="journal article" date="2019" name="Int. J. Syst. Evol. Microbiol.">
        <title>The Global Catalogue of Microorganisms (GCM) 10K type strain sequencing project: providing services to taxonomists for standard genome sequencing and annotation.</title>
        <authorList>
            <consortium name="The Broad Institute Genomics Platform"/>
            <consortium name="The Broad Institute Genome Sequencing Center for Infectious Disease"/>
            <person name="Wu L."/>
            <person name="Ma J."/>
        </authorList>
    </citation>
    <scope>NUCLEOTIDE SEQUENCE [LARGE SCALE GENOMIC DNA]</scope>
    <source>
        <strain evidence="8">CGMCC 1.15475</strain>
    </source>
</reference>
<feature type="chain" id="PRO_5046676105" evidence="5">
    <location>
        <begin position="25"/>
        <end position="483"/>
    </location>
</feature>
<keyword evidence="3 5" id="KW-0732">Signal</keyword>
<dbReference type="Pfam" id="PF22026">
    <property type="entry name" value="Alpha-amylase_C_2"/>
    <property type="match status" value="1"/>
</dbReference>
<dbReference type="InterPro" id="IPR006047">
    <property type="entry name" value="GH13_cat_dom"/>
</dbReference>
<dbReference type="EMBL" id="JBHUFW010000004">
    <property type="protein sequence ID" value="MFD1862239.1"/>
    <property type="molecule type" value="Genomic_DNA"/>
</dbReference>
<dbReference type="SUPFAM" id="SSF51011">
    <property type="entry name" value="Glycosyl hydrolase domain"/>
    <property type="match status" value="1"/>
</dbReference>
<dbReference type="SUPFAM" id="SSF51445">
    <property type="entry name" value="(Trans)glycosidases"/>
    <property type="match status" value="1"/>
</dbReference>
<sequence length="483" mass="54040">MKAKWLAGVLVGAMAISPIQPAAAAEERGIEDEIIYDVLIDRFFNKGIQNDYEVRAQDPAAFSGGDFAGAADQLMHVKDMGFTLMSIGPVFASSTYDGKQVLDYAQLERHFGTVEELQTLIETAHQQEVRLMVDLPTQGVSKDHIWATENPEWFTENENGTLALDTANPQVQEELISAASAFIQKYEIDGLRLQDAPELDKGFIERFSEEIKSVRDIYVISDQEMEETPGLDAVVMPGAEELLRGAYKNFDQPASGLPELLEESDGKLVRVDSLLGSRFTADVVAEKGFPPTRWRLLLTQLMTMEGIPVIQYGSETAMNGTQLPESHQILDLAVEAELIDHITNLTQLRNTSEAMRTGETEVLHAEDGWIVYKRFNDEESWIIAINNSSETKSINLPADVIGSDKEMRGLFEGDVVRQEGNGEYRITLDREIGETFHITEERGLNTAYFAALAVLYVVFMLFIWFVWRKGKQRKADEAAKKTA</sequence>
<dbReference type="InterPro" id="IPR013780">
    <property type="entry name" value="Glyco_hydro_b"/>
</dbReference>
<evidence type="ECO:0000313" key="8">
    <source>
        <dbReference type="Proteomes" id="UP001597273"/>
    </source>
</evidence>
<dbReference type="InterPro" id="IPR017853">
    <property type="entry name" value="GH"/>
</dbReference>
<comment type="caution">
    <text evidence="7">The sequence shown here is derived from an EMBL/GenBank/DDBJ whole genome shotgun (WGS) entry which is preliminary data.</text>
</comment>
<dbReference type="RefSeq" id="WP_204890722.1">
    <property type="nucleotide sequence ID" value="NZ_JBHUFW010000004.1"/>
</dbReference>
<comment type="cofactor">
    <cofactor evidence="1">
        <name>Ca(2+)</name>
        <dbReference type="ChEBI" id="CHEBI:29108"/>
    </cofactor>
</comment>
<dbReference type="GO" id="GO:0016787">
    <property type="term" value="F:hydrolase activity"/>
    <property type="evidence" value="ECO:0007669"/>
    <property type="project" value="UniProtKB-KW"/>
</dbReference>
<gene>
    <name evidence="7" type="ORF">ACFSDB_04820</name>
</gene>
<feature type="domain" description="Glycosyl hydrolase family 13 catalytic" evidence="6">
    <location>
        <begin position="37"/>
        <end position="349"/>
    </location>
</feature>
<feature type="signal peptide" evidence="5">
    <location>
        <begin position="1"/>
        <end position="24"/>
    </location>
</feature>
<keyword evidence="7" id="KW-0378">Hydrolase</keyword>
<keyword evidence="4" id="KW-0472">Membrane</keyword>
<dbReference type="Gene3D" id="3.20.20.80">
    <property type="entry name" value="Glycosidases"/>
    <property type="match status" value="1"/>
</dbReference>
<dbReference type="PANTHER" id="PTHR10357:SF215">
    <property type="entry name" value="ALPHA-AMYLASE 1"/>
    <property type="match status" value="1"/>
</dbReference>
<dbReference type="PANTHER" id="PTHR10357">
    <property type="entry name" value="ALPHA-AMYLASE FAMILY MEMBER"/>
    <property type="match status" value="1"/>
</dbReference>
<organism evidence="7 8">
    <name type="scientific">Planococcus chinensis</name>
    <dbReference type="NCBI Taxonomy" id="272917"/>
    <lineage>
        <taxon>Bacteria</taxon>
        <taxon>Bacillati</taxon>
        <taxon>Bacillota</taxon>
        <taxon>Bacilli</taxon>
        <taxon>Bacillales</taxon>
        <taxon>Caryophanaceae</taxon>
        <taxon>Planococcus</taxon>
    </lineage>
</organism>
<evidence type="ECO:0000256" key="4">
    <source>
        <dbReference type="SAM" id="Phobius"/>
    </source>
</evidence>
<name>A0ABW4QF91_9BACL</name>
<dbReference type="Pfam" id="PF00128">
    <property type="entry name" value="Alpha-amylase"/>
    <property type="match status" value="1"/>
</dbReference>
<evidence type="ECO:0000256" key="3">
    <source>
        <dbReference type="ARBA" id="ARBA00022729"/>
    </source>
</evidence>
<evidence type="ECO:0000259" key="6">
    <source>
        <dbReference type="SMART" id="SM00642"/>
    </source>
</evidence>
<dbReference type="Proteomes" id="UP001597273">
    <property type="component" value="Unassembled WGS sequence"/>
</dbReference>
<keyword evidence="4" id="KW-1133">Transmembrane helix</keyword>
<evidence type="ECO:0000256" key="2">
    <source>
        <dbReference type="ARBA" id="ARBA00022723"/>
    </source>
</evidence>
<keyword evidence="4" id="KW-0812">Transmembrane</keyword>
<keyword evidence="2" id="KW-0479">Metal-binding</keyword>
<feature type="transmembrane region" description="Helical" evidence="4">
    <location>
        <begin position="447"/>
        <end position="467"/>
    </location>
</feature>